<name>A0A2P2QW74_RHIMU</name>
<protein>
    <submittedName>
        <fullName evidence="1">Uncharacterized protein</fullName>
    </submittedName>
</protein>
<accession>A0A2P2QW74</accession>
<sequence length="53" mass="6282">MRWRKPMGHLFHSIKWKRPGKGDVEGVNARKSWIRTTPTKRGTSECVYIERGR</sequence>
<organism evidence="1">
    <name type="scientific">Rhizophora mucronata</name>
    <name type="common">Asiatic mangrove</name>
    <dbReference type="NCBI Taxonomy" id="61149"/>
    <lineage>
        <taxon>Eukaryota</taxon>
        <taxon>Viridiplantae</taxon>
        <taxon>Streptophyta</taxon>
        <taxon>Embryophyta</taxon>
        <taxon>Tracheophyta</taxon>
        <taxon>Spermatophyta</taxon>
        <taxon>Magnoliopsida</taxon>
        <taxon>eudicotyledons</taxon>
        <taxon>Gunneridae</taxon>
        <taxon>Pentapetalae</taxon>
        <taxon>rosids</taxon>
        <taxon>fabids</taxon>
        <taxon>Malpighiales</taxon>
        <taxon>Rhizophoraceae</taxon>
        <taxon>Rhizophora</taxon>
    </lineage>
</organism>
<proteinExistence type="predicted"/>
<reference evidence="1" key="1">
    <citation type="submission" date="2018-02" db="EMBL/GenBank/DDBJ databases">
        <title>Rhizophora mucronata_Transcriptome.</title>
        <authorList>
            <person name="Meera S.P."/>
            <person name="Sreeshan A."/>
            <person name="Augustine A."/>
        </authorList>
    </citation>
    <scope>NUCLEOTIDE SEQUENCE</scope>
    <source>
        <tissue evidence="1">Leaf</tissue>
    </source>
</reference>
<dbReference type="EMBL" id="GGEC01090650">
    <property type="protein sequence ID" value="MBX71134.1"/>
    <property type="molecule type" value="Transcribed_RNA"/>
</dbReference>
<evidence type="ECO:0000313" key="1">
    <source>
        <dbReference type="EMBL" id="MBX71134.1"/>
    </source>
</evidence>
<dbReference type="AlphaFoldDB" id="A0A2P2QW74"/>